<keyword evidence="3" id="KW-0285">Flavoprotein</keyword>
<comment type="cofactor">
    <cofactor evidence="1">
        <name>FAD</name>
        <dbReference type="ChEBI" id="CHEBI:57692"/>
    </cofactor>
</comment>
<proteinExistence type="inferred from homology"/>
<dbReference type="Proteomes" id="UP000015462">
    <property type="component" value="Unassembled WGS sequence"/>
</dbReference>
<dbReference type="EMBL" id="ASHL01000002">
    <property type="protein sequence ID" value="EPD13698.1"/>
    <property type="molecule type" value="Genomic_DNA"/>
</dbReference>
<dbReference type="InterPro" id="IPR016156">
    <property type="entry name" value="FAD/NAD-linked_Rdtase_dimer_sf"/>
</dbReference>
<dbReference type="InterPro" id="IPR036188">
    <property type="entry name" value="FAD/NAD-bd_sf"/>
</dbReference>
<protein>
    <submittedName>
        <fullName evidence="6">Ferredoxin:NADH oxidoreductase or NADH oxidase</fullName>
    </submittedName>
</protein>
<dbReference type="AlphaFoldDB" id="A0AB33Z3C4"/>
<accession>A0AB33Z3C4</accession>
<reference evidence="6 7" key="1">
    <citation type="journal article" date="2013" name="Genome Announc.">
        <title>Genome Sequence of the Pyrene- and Fluoranthene-Degrading Bacterium Cycloclasticus sp. Strain PY97M.</title>
        <authorList>
            <person name="Cui Z."/>
            <person name="Xu G."/>
            <person name="Li Q."/>
            <person name="Gao W."/>
            <person name="Zheng L."/>
        </authorList>
    </citation>
    <scope>NUCLEOTIDE SEQUENCE [LARGE SCALE GENOMIC DNA]</scope>
    <source>
        <strain evidence="6 7">PY97M</strain>
    </source>
</reference>
<comment type="caution">
    <text evidence="6">The sequence shown here is derived from an EMBL/GenBank/DDBJ whole genome shotgun (WGS) entry which is preliminary data.</text>
</comment>
<dbReference type="PANTHER" id="PTHR43429:SF3">
    <property type="entry name" value="NITRITE REDUCTASE [NAD(P)H]"/>
    <property type="match status" value="1"/>
</dbReference>
<dbReference type="PANTHER" id="PTHR43429">
    <property type="entry name" value="PYRIDINE NUCLEOTIDE-DISULFIDE OXIDOREDUCTASE DOMAIN-CONTAINING"/>
    <property type="match status" value="1"/>
</dbReference>
<evidence type="ECO:0000313" key="7">
    <source>
        <dbReference type="Proteomes" id="UP000015462"/>
    </source>
</evidence>
<dbReference type="RefSeq" id="WP_016390052.1">
    <property type="nucleotide sequence ID" value="NZ_KE646806.1"/>
</dbReference>
<evidence type="ECO:0000313" key="6">
    <source>
        <dbReference type="EMBL" id="EPD13698.1"/>
    </source>
</evidence>
<dbReference type="PRINTS" id="PR00368">
    <property type="entry name" value="FADPNR"/>
</dbReference>
<evidence type="ECO:0000256" key="3">
    <source>
        <dbReference type="ARBA" id="ARBA00022630"/>
    </source>
</evidence>
<keyword evidence="7" id="KW-1185">Reference proteome</keyword>
<evidence type="ECO:0000256" key="2">
    <source>
        <dbReference type="ARBA" id="ARBA00006442"/>
    </source>
</evidence>
<feature type="domain" description="FAD/NAD(P)-binding" evidence="5">
    <location>
        <begin position="18"/>
        <end position="293"/>
    </location>
</feature>
<dbReference type="InterPro" id="IPR023753">
    <property type="entry name" value="FAD/NAD-binding_dom"/>
</dbReference>
<dbReference type="InterPro" id="IPR050260">
    <property type="entry name" value="FAD-bd_OxRdtase"/>
</dbReference>
<evidence type="ECO:0000256" key="4">
    <source>
        <dbReference type="ARBA" id="ARBA00022827"/>
    </source>
</evidence>
<sequence length="429" mass="45969">MSQVKTVEPAQASSNIKKYVLIGAGPASVRAAETLRKADANCSITMIGQEKESPYSRMALPYYLSGMIQDTGTHLRKTAGHFDDLNINHVIARVEKVETKSHQVVIDSGDVFEYDKLMIATGSRPANCPFPGSETEGVVNCWTLADGRRILDSIKPGSKVALLGAGFVASIIIEAMLKKGVNLTVMLGRTGFMVSRMMDETAGKMIQSWCEAKGVEMILPSSIKSIEPGPALKRDDDSLTEYDLIIVATGVYSNIEFLEGSGIETDNGILVDAGLHTSVEDVFAAGDVAQGPDFSTGGNSVHAIQPTAVDHGRIAAVNMMGGNSTYKGSLSMNVLDTSGLVSTSFGSWGGVEGGDSAVLLDKDNYKYIRLNFKDDLLVGAITVGRTDFIGVMRGLIQSEIPLGEWKERLKEDPTLIMNAYLSKSLDVAK</sequence>
<evidence type="ECO:0000259" key="5">
    <source>
        <dbReference type="Pfam" id="PF07992"/>
    </source>
</evidence>
<dbReference type="Gene3D" id="3.50.50.60">
    <property type="entry name" value="FAD/NAD(P)-binding domain"/>
    <property type="match status" value="2"/>
</dbReference>
<dbReference type="GO" id="GO:0016491">
    <property type="term" value="F:oxidoreductase activity"/>
    <property type="evidence" value="ECO:0007669"/>
    <property type="project" value="InterPro"/>
</dbReference>
<keyword evidence="4" id="KW-0274">FAD</keyword>
<dbReference type="PRINTS" id="PR00411">
    <property type="entry name" value="PNDRDTASEI"/>
</dbReference>
<dbReference type="SUPFAM" id="SSF51905">
    <property type="entry name" value="FAD/NAD(P)-binding domain"/>
    <property type="match status" value="2"/>
</dbReference>
<name>A0AB33Z3C4_9GAMM</name>
<evidence type="ECO:0000256" key="1">
    <source>
        <dbReference type="ARBA" id="ARBA00001974"/>
    </source>
</evidence>
<comment type="similarity">
    <text evidence="2">Belongs to the FAD-dependent oxidoreductase family.</text>
</comment>
<dbReference type="Pfam" id="PF07992">
    <property type="entry name" value="Pyr_redox_2"/>
    <property type="match status" value="1"/>
</dbReference>
<gene>
    <name evidence="6" type="ORF">L196_04156</name>
</gene>
<dbReference type="Gene3D" id="3.30.390.30">
    <property type="match status" value="1"/>
</dbReference>
<organism evidence="6 7">
    <name type="scientific">Cycloclasticus pugetii</name>
    <dbReference type="NCBI Taxonomy" id="34068"/>
    <lineage>
        <taxon>Bacteria</taxon>
        <taxon>Pseudomonadati</taxon>
        <taxon>Pseudomonadota</taxon>
        <taxon>Gammaproteobacteria</taxon>
        <taxon>Thiotrichales</taxon>
        <taxon>Piscirickettsiaceae</taxon>
        <taxon>Cycloclasticus</taxon>
    </lineage>
</organism>